<dbReference type="CDD" id="cd03413">
    <property type="entry name" value="CbiK_C"/>
    <property type="match status" value="1"/>
</dbReference>
<proteinExistence type="predicted"/>
<dbReference type="Pfam" id="PF06180">
    <property type="entry name" value="CbiK"/>
    <property type="match status" value="1"/>
</dbReference>
<protein>
    <submittedName>
        <fullName evidence="1">Sirohydrochlorin cobaltochelatase</fullName>
    </submittedName>
</protein>
<comment type="caution">
    <text evidence="1">The sequence shown here is derived from an EMBL/GenBank/DDBJ whole genome shotgun (WGS) entry which is preliminary data.</text>
</comment>
<evidence type="ECO:0000313" key="2">
    <source>
        <dbReference type="Proteomes" id="UP001565220"/>
    </source>
</evidence>
<keyword evidence="2" id="KW-1185">Reference proteome</keyword>
<accession>A0ABV4DYE5</accession>
<sequence>MSVLKSGILVVSFGTSVLRAFKSCIESTEQKISNRFKDYEVRRAFTSGMIIKKLKREEGIHVDTVPEALIRMKNEGLLEVYVQPLHIMPGEEYDKIVLDVKKYADFFDRLVVGRPVLYRKDDYIAAAKALKNQIPLLDRDEAVVLMGHGSSHPGNASYAMFQYVLEDMGMKNVFIGTVEGYPVIENIIPRLKENKIDRVILMPFMLVAGNHALNDMAGNGNNSWEKILKEEGFQVTTYIHGLGENKAYQEIYLKHIEDCIDGNPLMGKKN</sequence>
<dbReference type="RefSeq" id="WP_294180902.1">
    <property type="nucleotide sequence ID" value="NZ_JBGFFE010000010.1"/>
</dbReference>
<dbReference type="CDD" id="cd03412">
    <property type="entry name" value="CbiK_N"/>
    <property type="match status" value="1"/>
</dbReference>
<gene>
    <name evidence="1" type="ORF">AB8S09_08450</name>
</gene>
<dbReference type="SUPFAM" id="SSF53800">
    <property type="entry name" value="Chelatase"/>
    <property type="match status" value="1"/>
</dbReference>
<evidence type="ECO:0000313" key="1">
    <source>
        <dbReference type="EMBL" id="MEY8763668.1"/>
    </source>
</evidence>
<dbReference type="InterPro" id="IPR010388">
    <property type="entry name" value="Anaerobic_Co-chelatase"/>
</dbReference>
<organism evidence="1 2">
    <name type="scientific">Clostridium lapidicellarium</name>
    <dbReference type="NCBI Taxonomy" id="3240931"/>
    <lineage>
        <taxon>Bacteria</taxon>
        <taxon>Bacillati</taxon>
        <taxon>Bacillota</taxon>
        <taxon>Clostridia</taxon>
        <taxon>Eubacteriales</taxon>
        <taxon>Clostridiaceae</taxon>
        <taxon>Clostridium</taxon>
    </lineage>
</organism>
<dbReference type="PIRSF" id="PIRSF033579">
    <property type="entry name" value="Anaer_Co_chel"/>
    <property type="match status" value="1"/>
</dbReference>
<dbReference type="EMBL" id="JBGFFE010000010">
    <property type="protein sequence ID" value="MEY8763668.1"/>
    <property type="molecule type" value="Genomic_DNA"/>
</dbReference>
<dbReference type="Proteomes" id="UP001565220">
    <property type="component" value="Unassembled WGS sequence"/>
</dbReference>
<name>A0ABV4DYE5_9CLOT</name>
<dbReference type="Gene3D" id="3.40.50.1400">
    <property type="match status" value="2"/>
</dbReference>
<reference evidence="1 2" key="1">
    <citation type="submission" date="2024-08" db="EMBL/GenBank/DDBJ databases">
        <title>Clostridium lapicellarii sp. nov., and Clostridium renhuaiense sp. nov., two species isolated from the mud in a fermentation cellar used for producing sauce-flavour Chinese liquors.</title>
        <authorList>
            <person name="Yang F."/>
            <person name="Wang H."/>
            <person name="Chen L.Q."/>
            <person name="Zhou N."/>
            <person name="Lu J.J."/>
            <person name="Pu X.X."/>
            <person name="Wan B."/>
            <person name="Wang L."/>
            <person name="Liu S.J."/>
        </authorList>
    </citation>
    <scope>NUCLEOTIDE SEQUENCE [LARGE SCALE GENOMIC DNA]</scope>
    <source>
        <strain evidence="1 2">MT-113</strain>
    </source>
</reference>